<dbReference type="InterPro" id="IPR058792">
    <property type="entry name" value="Beta-barrel_RND_2"/>
</dbReference>
<feature type="domain" description="CusB-like beta-barrel" evidence="3">
    <location>
        <begin position="247"/>
        <end position="291"/>
    </location>
</feature>
<dbReference type="PATRIC" id="fig|123899.6.peg.1978"/>
<feature type="domain" description="Multidrug resistance protein MdtA-like barrel-sandwich hybrid" evidence="2">
    <location>
        <begin position="50"/>
        <end position="243"/>
    </location>
</feature>
<dbReference type="RefSeq" id="WP_063491875.1">
    <property type="nucleotide sequence ID" value="NZ_CP016340.1"/>
</dbReference>
<organism evidence="4 5">
    <name type="scientific">Bordetella trematum</name>
    <dbReference type="NCBI Taxonomy" id="123899"/>
    <lineage>
        <taxon>Bacteria</taxon>
        <taxon>Pseudomonadati</taxon>
        <taxon>Pseudomonadota</taxon>
        <taxon>Betaproteobacteria</taxon>
        <taxon>Burkholderiales</taxon>
        <taxon>Alcaligenaceae</taxon>
        <taxon>Bordetella</taxon>
    </lineage>
</organism>
<dbReference type="Gene3D" id="1.10.287.470">
    <property type="entry name" value="Helix hairpin bin"/>
    <property type="match status" value="1"/>
</dbReference>
<dbReference type="PANTHER" id="PTHR30386">
    <property type="entry name" value="MEMBRANE FUSION SUBUNIT OF EMRAB-TOLC MULTIDRUG EFFLUX PUMP"/>
    <property type="match status" value="1"/>
</dbReference>
<accession>A0A157SJ27</accession>
<reference evidence="4 5" key="1">
    <citation type="submission" date="2016-04" db="EMBL/GenBank/DDBJ databases">
        <authorList>
            <consortium name="Pathogen Informatics"/>
        </authorList>
    </citation>
    <scope>NUCLEOTIDE SEQUENCE [LARGE SCALE GENOMIC DNA]</scope>
    <source>
        <strain evidence="4 5">H044680328</strain>
    </source>
</reference>
<dbReference type="EMBL" id="LT546645">
    <property type="protein sequence ID" value="SAI69916.1"/>
    <property type="molecule type" value="Genomic_DNA"/>
</dbReference>
<dbReference type="eggNOG" id="COG1566">
    <property type="taxonomic scope" value="Bacteria"/>
</dbReference>
<evidence type="ECO:0000313" key="4">
    <source>
        <dbReference type="EMBL" id="SAI69916.1"/>
    </source>
</evidence>
<gene>
    <name evidence="4" type="primary">yibH</name>
    <name evidence="4" type="ORF">SAMEA3906487_01985</name>
</gene>
<evidence type="ECO:0000313" key="5">
    <source>
        <dbReference type="Proteomes" id="UP000076825"/>
    </source>
</evidence>
<dbReference type="GeneID" id="56590739"/>
<keyword evidence="1" id="KW-0175">Coiled coil</keyword>
<dbReference type="AlphaFoldDB" id="A0A157SJ27"/>
<dbReference type="OrthoDB" id="9811754at2"/>
<dbReference type="Pfam" id="PF25917">
    <property type="entry name" value="BSH_RND"/>
    <property type="match status" value="1"/>
</dbReference>
<dbReference type="InterPro" id="IPR050739">
    <property type="entry name" value="MFP"/>
</dbReference>
<feature type="coiled-coil region" evidence="1">
    <location>
        <begin position="87"/>
        <end position="121"/>
    </location>
</feature>
<protein>
    <submittedName>
        <fullName evidence="4">Secretion protein</fullName>
    </submittedName>
</protein>
<evidence type="ECO:0000259" key="3">
    <source>
        <dbReference type="Pfam" id="PF25954"/>
    </source>
</evidence>
<proteinExistence type="predicted"/>
<evidence type="ECO:0000256" key="1">
    <source>
        <dbReference type="SAM" id="Coils"/>
    </source>
</evidence>
<sequence length="358" mass="38046">MSLLRSRKTAMVVLLLAALAAALLYVNRPESAARSQATDNAYVRADFTLVAPQVAGRLEQVLIEDGQEVVAGQLLATIDARDFVIAVDDAQARVQGAQASIARLKAQIARQDSEIVQAAAAVKAARAALTLAEADRVRYRNLAADGSGTRQALQQAQADAIARSAGLEQAQAAHTAALHQRDILLAEQQQARAALAQRRAQRDAARQNLAYTRIVAPVAGTIGRRSLREGAYVTVGQPLTAIVPLQQVYIVANYRETQLAHVRPGQPVEIEVDALPGVTLNGEVDSLAPASTASYEPLGPLNASGNFTKVVQRLPVRIRLLPGQPEAERLRVGMSVRPRIDSHASSQASVSLADGPSL</sequence>
<evidence type="ECO:0000259" key="2">
    <source>
        <dbReference type="Pfam" id="PF25917"/>
    </source>
</evidence>
<keyword evidence="5" id="KW-1185">Reference proteome</keyword>
<dbReference type="PANTHER" id="PTHR30386:SF24">
    <property type="entry name" value="MULTIDRUG RESISTANCE EFFLUX PUMP"/>
    <property type="match status" value="1"/>
</dbReference>
<dbReference type="STRING" id="123899.SAMEA3906487_01985"/>
<dbReference type="Gene3D" id="2.40.50.100">
    <property type="match status" value="1"/>
</dbReference>
<dbReference type="SUPFAM" id="SSF111369">
    <property type="entry name" value="HlyD-like secretion proteins"/>
    <property type="match status" value="2"/>
</dbReference>
<dbReference type="Gene3D" id="2.40.30.170">
    <property type="match status" value="1"/>
</dbReference>
<dbReference type="Pfam" id="PF25954">
    <property type="entry name" value="Beta-barrel_RND_2"/>
    <property type="match status" value="1"/>
</dbReference>
<dbReference type="InterPro" id="IPR058625">
    <property type="entry name" value="MdtA-like_BSH"/>
</dbReference>
<dbReference type="Proteomes" id="UP000076825">
    <property type="component" value="Chromosome 1"/>
</dbReference>
<name>A0A157SJ27_9BORD</name>
<dbReference type="KEGG" id="btrm:SAMEA390648701985"/>